<sequence>MSRTDGFLLHHSLVVPQPGFNARTAFMDEDEYFAMPENAARVRMFADAYKEGKYVPNILVKVIGGVAYIRDGYTRKRGLNLAIAEGALIQKIFVTEMKGDDAEQALVVINGNNGAPVSVLSCAVQYQLLESWGWSIAEMARRSNVTPEAVRFALSLLDLPLPVKVMIQKNEVSATTALEQFNEHGNDVVEILAEAVKTAKAALPVKAADDSKSGEGEGANPAKKKRALVTKKHLKATAAPKMNKKMVTAMHTSLSGLTSRLDSITPSDDGQAFLMKLTSEDVALLRELAGKLPQLTPKGEEKNENQEELSLE</sequence>
<evidence type="ECO:0000313" key="3">
    <source>
        <dbReference type="Proteomes" id="UP000029553"/>
    </source>
</evidence>
<organism evidence="2 3">
    <name type="scientific">Comamonas testosteroni</name>
    <name type="common">Pseudomonas testosteroni</name>
    <dbReference type="NCBI Taxonomy" id="285"/>
    <lineage>
        <taxon>Bacteria</taxon>
        <taxon>Pseudomonadati</taxon>
        <taxon>Pseudomonadota</taxon>
        <taxon>Betaproteobacteria</taxon>
        <taxon>Burkholderiales</taxon>
        <taxon>Comamonadaceae</taxon>
        <taxon>Comamonas</taxon>
    </lineage>
</organism>
<dbReference type="Gene3D" id="1.10.10.2830">
    <property type="match status" value="1"/>
</dbReference>
<comment type="caution">
    <text evidence="2">The sequence shown here is derived from an EMBL/GenBank/DDBJ whole genome shotgun (WGS) entry which is preliminary data.</text>
</comment>
<evidence type="ECO:0000313" key="2">
    <source>
        <dbReference type="EMBL" id="KGH30802.1"/>
    </source>
</evidence>
<feature type="region of interest" description="Disordered" evidence="1">
    <location>
        <begin position="207"/>
        <end position="227"/>
    </location>
</feature>
<evidence type="ECO:0008006" key="4">
    <source>
        <dbReference type="Google" id="ProtNLM"/>
    </source>
</evidence>
<dbReference type="AlphaFoldDB" id="A0A096HPB0"/>
<proteinExistence type="predicted"/>
<gene>
    <name evidence="2" type="ORF">P353_08050</name>
</gene>
<evidence type="ECO:0000256" key="1">
    <source>
        <dbReference type="SAM" id="MobiDB-lite"/>
    </source>
</evidence>
<accession>A0A096HPB0</accession>
<dbReference type="SUPFAM" id="SSF109709">
    <property type="entry name" value="KorB DNA-binding domain-like"/>
    <property type="match status" value="1"/>
</dbReference>
<feature type="region of interest" description="Disordered" evidence="1">
    <location>
        <begin position="290"/>
        <end position="312"/>
    </location>
</feature>
<dbReference type="EMBL" id="AWOR01000037">
    <property type="protein sequence ID" value="KGH30802.1"/>
    <property type="molecule type" value="Genomic_DNA"/>
</dbReference>
<name>A0A096HPB0_COMTE</name>
<reference evidence="2 3" key="1">
    <citation type="submission" date="2013-09" db="EMBL/GenBank/DDBJ databases">
        <title>High correlation between genotypes and phenotypes of environmental bacteria Comamonas testosteroni strains.</title>
        <authorList>
            <person name="Liu L."/>
            <person name="Zhu W."/>
            <person name="Xia X."/>
            <person name="Xu B."/>
            <person name="Luo M."/>
            <person name="Wang G."/>
        </authorList>
    </citation>
    <scope>NUCLEOTIDE SEQUENCE [LARGE SCALE GENOMIC DNA]</scope>
    <source>
        <strain evidence="2 3">JL40</strain>
    </source>
</reference>
<protein>
    <recommendedName>
        <fullName evidence="4">Chromosome partitioning protein ParB</fullName>
    </recommendedName>
</protein>
<dbReference type="Proteomes" id="UP000029553">
    <property type="component" value="Unassembled WGS sequence"/>
</dbReference>